<organism evidence="3">
    <name type="scientific">viral metagenome</name>
    <dbReference type="NCBI Taxonomy" id="1070528"/>
    <lineage>
        <taxon>unclassified sequences</taxon>
        <taxon>metagenomes</taxon>
        <taxon>organismal metagenomes</taxon>
    </lineage>
</organism>
<sequence length="131" mass="15027">MVGNKNSGKRKSKPKQYDDWITDNPGKVAELMTMLYTEAIENNNIQAAMYVIDRVQGKPTSKVDMRQATLSLTPAEYDRYARELMDWVEPKLIESTGEDDYACEGRHKKREDNNSYTVPCKDESETEISLP</sequence>
<accession>A0A6M3LLR6</accession>
<evidence type="ECO:0000256" key="1">
    <source>
        <dbReference type="SAM" id="MobiDB-lite"/>
    </source>
</evidence>
<gene>
    <name evidence="2" type="ORF">MM415A04412_0001</name>
    <name evidence="3" type="ORF">MM415B04088_0014</name>
</gene>
<evidence type="ECO:0000313" key="2">
    <source>
        <dbReference type="EMBL" id="QJA69639.1"/>
    </source>
</evidence>
<dbReference type="EMBL" id="MT143185">
    <property type="protein sequence ID" value="QJA93898.1"/>
    <property type="molecule type" value="Genomic_DNA"/>
</dbReference>
<feature type="region of interest" description="Disordered" evidence="1">
    <location>
        <begin position="1"/>
        <end position="22"/>
    </location>
</feature>
<dbReference type="AlphaFoldDB" id="A0A6M3LLR6"/>
<dbReference type="EMBL" id="MT141724">
    <property type="protein sequence ID" value="QJA69639.1"/>
    <property type="molecule type" value="Genomic_DNA"/>
</dbReference>
<reference evidence="3" key="1">
    <citation type="submission" date="2020-03" db="EMBL/GenBank/DDBJ databases">
        <title>The deep terrestrial virosphere.</title>
        <authorList>
            <person name="Holmfeldt K."/>
            <person name="Nilsson E."/>
            <person name="Simone D."/>
            <person name="Lopez-Fernandez M."/>
            <person name="Wu X."/>
            <person name="de Brujin I."/>
            <person name="Lundin D."/>
            <person name="Andersson A."/>
            <person name="Bertilsson S."/>
            <person name="Dopson M."/>
        </authorList>
    </citation>
    <scope>NUCLEOTIDE SEQUENCE</scope>
    <source>
        <strain evidence="2">MM415A04412</strain>
        <strain evidence="3">MM415B04088</strain>
    </source>
</reference>
<feature type="region of interest" description="Disordered" evidence="1">
    <location>
        <begin position="104"/>
        <end position="131"/>
    </location>
</feature>
<name>A0A6M3LLR6_9ZZZZ</name>
<protein>
    <submittedName>
        <fullName evidence="3">Uncharacterized protein</fullName>
    </submittedName>
</protein>
<proteinExistence type="predicted"/>
<evidence type="ECO:0000313" key="3">
    <source>
        <dbReference type="EMBL" id="QJA93898.1"/>
    </source>
</evidence>